<keyword evidence="4" id="KW-1134">Transmembrane beta strand</keyword>
<proteinExistence type="inferred from homology"/>
<sequence>MVKLHKVLIACLLAMGVLMTSPLKAEGLGLVEIYQMALENDPRIHQARAQLERAQEATPQARARLLPSVSLSGQVQESWSDGEQIGFDPATQDVGLVDFESNTETTSYGVEIRQTLFQWDAWVGLSEAEARVAEAEARYDGALQDLLIRVAEAYFGLLVAEETLATRVTTRESFEMEKERAEFSREVGTASRTDVEEARAALDRARSDEIAAERQLEGAREALYELTGRYIQQVQGPGSDVEPSLPEPGDIDFWVERALDNNPEVVAARFLAESAEGQVRQARSGHYPTLDLVASRQWMDSSGDNPFQNQDTVNDNIQLQLNVPLFAGGQTRSQVREAQAGEREAWAGVEIAMREVRRGARDAFLGIRSSVAQISALEQAVRSSEAAVEATEIGVEVGTRSTVDLLNARRELSNARTQLSEVRYAYLIDTLRLQRAVGQLDGEQMEMLGALFLEE</sequence>
<keyword evidence="3" id="KW-0813">Transport</keyword>
<dbReference type="PANTHER" id="PTHR30026">
    <property type="entry name" value="OUTER MEMBRANE PROTEIN TOLC"/>
    <property type="match status" value="1"/>
</dbReference>
<dbReference type="InterPro" id="IPR051906">
    <property type="entry name" value="TolC-like"/>
</dbReference>
<accession>A0ABT1G760</accession>
<keyword evidence="7" id="KW-0998">Cell outer membrane</keyword>
<dbReference type="EMBL" id="JALJYF010000001">
    <property type="protein sequence ID" value="MCP1727127.1"/>
    <property type="molecule type" value="Genomic_DNA"/>
</dbReference>
<protein>
    <submittedName>
        <fullName evidence="9">Outer membrane protein</fullName>
    </submittedName>
</protein>
<feature type="coiled-coil region" evidence="8">
    <location>
        <begin position="195"/>
        <end position="222"/>
    </location>
</feature>
<evidence type="ECO:0000313" key="9">
    <source>
        <dbReference type="EMBL" id="MCP1727127.1"/>
    </source>
</evidence>
<evidence type="ECO:0000256" key="1">
    <source>
        <dbReference type="ARBA" id="ARBA00004442"/>
    </source>
</evidence>
<dbReference type="PANTHER" id="PTHR30026:SF20">
    <property type="entry name" value="OUTER MEMBRANE PROTEIN TOLC"/>
    <property type="match status" value="1"/>
</dbReference>
<evidence type="ECO:0000256" key="8">
    <source>
        <dbReference type="SAM" id="Coils"/>
    </source>
</evidence>
<evidence type="ECO:0000256" key="3">
    <source>
        <dbReference type="ARBA" id="ARBA00022448"/>
    </source>
</evidence>
<dbReference type="Gene3D" id="1.20.1600.10">
    <property type="entry name" value="Outer membrane efflux proteins (OEP)"/>
    <property type="match status" value="1"/>
</dbReference>
<evidence type="ECO:0000256" key="2">
    <source>
        <dbReference type="ARBA" id="ARBA00007613"/>
    </source>
</evidence>
<evidence type="ECO:0000256" key="5">
    <source>
        <dbReference type="ARBA" id="ARBA00022692"/>
    </source>
</evidence>
<comment type="caution">
    <text evidence="9">The sequence shown here is derived from an EMBL/GenBank/DDBJ whole genome shotgun (WGS) entry which is preliminary data.</text>
</comment>
<dbReference type="SUPFAM" id="SSF56954">
    <property type="entry name" value="Outer membrane efflux proteins (OEP)"/>
    <property type="match status" value="1"/>
</dbReference>
<evidence type="ECO:0000256" key="6">
    <source>
        <dbReference type="ARBA" id="ARBA00023136"/>
    </source>
</evidence>
<reference evidence="9 10" key="1">
    <citation type="submission" date="2022-03" db="EMBL/GenBank/DDBJ databases">
        <title>Genomic Encyclopedia of Type Strains, Phase III (KMG-III): the genomes of soil and plant-associated and newly described type strains.</title>
        <authorList>
            <person name="Whitman W."/>
        </authorList>
    </citation>
    <scope>NUCLEOTIDE SEQUENCE [LARGE SCALE GENOMIC DNA]</scope>
    <source>
        <strain evidence="9 10">BSker1</strain>
    </source>
</reference>
<comment type="subcellular location">
    <subcellularLocation>
        <location evidence="1">Cell outer membrane</location>
    </subcellularLocation>
</comment>
<keyword evidence="10" id="KW-1185">Reference proteome</keyword>
<dbReference type="RefSeq" id="WP_253446529.1">
    <property type="nucleotide sequence ID" value="NZ_JALJYF010000001.1"/>
</dbReference>
<comment type="similarity">
    <text evidence="2">Belongs to the outer membrane factor (OMF) (TC 1.B.17) family.</text>
</comment>
<gene>
    <name evidence="9" type="ORF">J2T60_001092</name>
</gene>
<dbReference type="Pfam" id="PF02321">
    <property type="entry name" value="OEP"/>
    <property type="match status" value="2"/>
</dbReference>
<name>A0ABT1G760_9GAMM</name>
<dbReference type="Proteomes" id="UP001523550">
    <property type="component" value="Unassembled WGS sequence"/>
</dbReference>
<dbReference type="InterPro" id="IPR003423">
    <property type="entry name" value="OMP_efflux"/>
</dbReference>
<dbReference type="NCBIfam" id="TIGR01844">
    <property type="entry name" value="type_I_sec_TolC"/>
    <property type="match status" value="1"/>
</dbReference>
<keyword evidence="5" id="KW-0812">Transmembrane</keyword>
<evidence type="ECO:0000256" key="7">
    <source>
        <dbReference type="ARBA" id="ARBA00023237"/>
    </source>
</evidence>
<evidence type="ECO:0000313" key="10">
    <source>
        <dbReference type="Proteomes" id="UP001523550"/>
    </source>
</evidence>
<dbReference type="InterPro" id="IPR010130">
    <property type="entry name" value="T1SS_OMP_TolC"/>
</dbReference>
<keyword evidence="6" id="KW-0472">Membrane</keyword>
<keyword evidence="8" id="KW-0175">Coiled coil</keyword>
<evidence type="ECO:0000256" key="4">
    <source>
        <dbReference type="ARBA" id="ARBA00022452"/>
    </source>
</evidence>
<organism evidence="9 10">
    <name type="scientific">Natronospira proteinivora</name>
    <dbReference type="NCBI Taxonomy" id="1807133"/>
    <lineage>
        <taxon>Bacteria</taxon>
        <taxon>Pseudomonadati</taxon>
        <taxon>Pseudomonadota</taxon>
        <taxon>Gammaproteobacteria</taxon>
        <taxon>Natronospirales</taxon>
        <taxon>Natronospiraceae</taxon>
        <taxon>Natronospira</taxon>
    </lineage>
</organism>